<gene>
    <name evidence="11" type="ORF">FuraDRAFT_0917</name>
</gene>
<dbReference type="PANTHER" id="PTHR43112">
    <property type="entry name" value="FERREDOXIN"/>
    <property type="match status" value="1"/>
</dbReference>
<evidence type="ECO:0000256" key="1">
    <source>
        <dbReference type="ARBA" id="ARBA00007874"/>
    </source>
</evidence>
<dbReference type="EMBL" id="ACIS01000002">
    <property type="protein sequence ID" value="EEG09901.1"/>
    <property type="molecule type" value="Genomic_DNA"/>
</dbReference>
<evidence type="ECO:0000313" key="12">
    <source>
        <dbReference type="Proteomes" id="UP000003165"/>
    </source>
</evidence>
<feature type="compositionally biased region" description="Basic and acidic residues" evidence="9">
    <location>
        <begin position="1"/>
        <end position="20"/>
    </location>
</feature>
<dbReference type="SUPFAM" id="SSF54292">
    <property type="entry name" value="2Fe-2S ferredoxin-like"/>
    <property type="match status" value="1"/>
</dbReference>
<dbReference type="GO" id="GO:0051537">
    <property type="term" value="F:2 iron, 2 sulfur cluster binding"/>
    <property type="evidence" value="ECO:0007669"/>
    <property type="project" value="UniProtKB-KW"/>
</dbReference>
<keyword evidence="4" id="KW-0479">Metal-binding</keyword>
<dbReference type="CDD" id="cd00207">
    <property type="entry name" value="fer2"/>
    <property type="match status" value="1"/>
</dbReference>
<keyword evidence="3" id="KW-0001">2Fe-2S</keyword>
<keyword evidence="5" id="KW-0249">Electron transport</keyword>
<comment type="caution">
    <text evidence="11">The sequence shown here is derived from an EMBL/GenBank/DDBJ whole genome shotgun (WGS) entry which is preliminary data.</text>
</comment>
<accession>B9Z018</accession>
<reference evidence="11 12" key="1">
    <citation type="submission" date="2009-02" db="EMBL/GenBank/DDBJ databases">
        <title>Sequencing of the draft genome and assembly of Lutiella nitroferrum 2002.</title>
        <authorList>
            <consortium name="US DOE Joint Genome Institute (JGI-PGF)"/>
            <person name="Lucas S."/>
            <person name="Copeland A."/>
            <person name="Lapidus A."/>
            <person name="Glavina del Rio T."/>
            <person name="Tice H."/>
            <person name="Bruce D."/>
            <person name="Goodwin L."/>
            <person name="Pitluck S."/>
            <person name="Larimer F."/>
            <person name="Land M.L."/>
            <person name="Hauser L."/>
            <person name="Coates J.D."/>
        </authorList>
    </citation>
    <scope>NUCLEOTIDE SEQUENCE [LARGE SCALE GENOMIC DNA]</scope>
    <source>
        <strain evidence="11 12">2002</strain>
    </source>
</reference>
<dbReference type="PROSITE" id="PS00197">
    <property type="entry name" value="2FE2S_FER_1"/>
    <property type="match status" value="1"/>
</dbReference>
<feature type="region of interest" description="Disordered" evidence="9">
    <location>
        <begin position="1"/>
        <end position="24"/>
    </location>
</feature>
<name>B9Z018_9NEIS</name>
<comment type="cofactor">
    <cofactor evidence="8">
        <name>[2Fe-2S] cluster</name>
        <dbReference type="ChEBI" id="CHEBI:190135"/>
    </cofactor>
</comment>
<dbReference type="RefSeq" id="WP_008952937.1">
    <property type="nucleotide sequence ID" value="NZ_ACIS01000002.1"/>
</dbReference>
<keyword evidence="7" id="KW-0411">Iron-sulfur</keyword>
<protein>
    <submittedName>
        <fullName evidence="11">Ferredoxin</fullName>
    </submittedName>
</protein>
<dbReference type="AlphaFoldDB" id="B9Z018"/>
<dbReference type="PANTHER" id="PTHR43112:SF3">
    <property type="entry name" value="FERREDOXIN-2, CHLOROPLASTIC"/>
    <property type="match status" value="1"/>
</dbReference>
<dbReference type="PROSITE" id="PS51085">
    <property type="entry name" value="2FE2S_FER_2"/>
    <property type="match status" value="1"/>
</dbReference>
<evidence type="ECO:0000256" key="2">
    <source>
        <dbReference type="ARBA" id="ARBA00022448"/>
    </source>
</evidence>
<sequence length="107" mass="11427">MRLRAEEHAAEAHEHEETAQDTHCVSFKESGKSVQVASGMTLHAAAASAGLTIPKACGMGICGTCRVRVLEGETEMNHNGGITEEEIDEGYVLTCCTKAKSDVSLEY</sequence>
<evidence type="ECO:0000256" key="6">
    <source>
        <dbReference type="ARBA" id="ARBA00023004"/>
    </source>
</evidence>
<feature type="domain" description="2Fe-2S ferredoxin-type" evidence="10">
    <location>
        <begin position="23"/>
        <end position="107"/>
    </location>
</feature>
<dbReference type="InterPro" id="IPR006058">
    <property type="entry name" value="2Fe2S_fd_BS"/>
</dbReference>
<dbReference type="InterPro" id="IPR012675">
    <property type="entry name" value="Beta-grasp_dom_sf"/>
</dbReference>
<comment type="similarity">
    <text evidence="1">Belongs to the 2Fe2S plant-type ferredoxin family.</text>
</comment>
<evidence type="ECO:0000256" key="7">
    <source>
        <dbReference type="ARBA" id="ARBA00023014"/>
    </source>
</evidence>
<evidence type="ECO:0000256" key="8">
    <source>
        <dbReference type="ARBA" id="ARBA00034078"/>
    </source>
</evidence>
<evidence type="ECO:0000313" key="11">
    <source>
        <dbReference type="EMBL" id="EEG09901.1"/>
    </source>
</evidence>
<keyword evidence="12" id="KW-1185">Reference proteome</keyword>
<evidence type="ECO:0000256" key="5">
    <source>
        <dbReference type="ARBA" id="ARBA00022982"/>
    </source>
</evidence>
<dbReference type="Proteomes" id="UP000003165">
    <property type="component" value="Unassembled WGS sequence"/>
</dbReference>
<dbReference type="InterPro" id="IPR036010">
    <property type="entry name" value="2Fe-2S_ferredoxin-like_sf"/>
</dbReference>
<evidence type="ECO:0000256" key="4">
    <source>
        <dbReference type="ARBA" id="ARBA00022723"/>
    </source>
</evidence>
<evidence type="ECO:0000256" key="9">
    <source>
        <dbReference type="SAM" id="MobiDB-lite"/>
    </source>
</evidence>
<proteinExistence type="inferred from homology"/>
<dbReference type="GO" id="GO:0046872">
    <property type="term" value="F:metal ion binding"/>
    <property type="evidence" value="ECO:0007669"/>
    <property type="project" value="UniProtKB-KW"/>
</dbReference>
<dbReference type="Gene3D" id="3.10.20.30">
    <property type="match status" value="1"/>
</dbReference>
<evidence type="ECO:0000256" key="3">
    <source>
        <dbReference type="ARBA" id="ARBA00022714"/>
    </source>
</evidence>
<dbReference type="Pfam" id="PF00111">
    <property type="entry name" value="Fer2"/>
    <property type="match status" value="1"/>
</dbReference>
<organism evidence="11 12">
    <name type="scientific">Pseudogulbenkiania ferrooxidans 2002</name>
    <dbReference type="NCBI Taxonomy" id="279714"/>
    <lineage>
        <taxon>Bacteria</taxon>
        <taxon>Pseudomonadati</taxon>
        <taxon>Pseudomonadota</taxon>
        <taxon>Betaproteobacteria</taxon>
        <taxon>Neisseriales</taxon>
        <taxon>Chromobacteriaceae</taxon>
        <taxon>Pseudogulbenkiania</taxon>
    </lineage>
</organism>
<keyword evidence="6" id="KW-0408">Iron</keyword>
<keyword evidence="2" id="KW-0813">Transport</keyword>
<evidence type="ECO:0000259" key="10">
    <source>
        <dbReference type="PROSITE" id="PS51085"/>
    </source>
</evidence>
<dbReference type="InterPro" id="IPR001041">
    <property type="entry name" value="2Fe-2S_ferredoxin-type"/>
</dbReference>
<dbReference type="eggNOG" id="COG1018">
    <property type="taxonomic scope" value="Bacteria"/>
</dbReference>